<comment type="caution">
    <text evidence="1">The sequence shown here is derived from an EMBL/GenBank/DDBJ whole genome shotgun (WGS) entry which is preliminary data.</text>
</comment>
<sequence length="151" mass="17673">MYLAHNDLVELFSDFRGIKEADHFYMTVTDDANEMQTRGLFIPLNENSGELLEAIANGAIAAIWDKKKQLPKYTPNHFPIFFTDNPIEAVRELLRFYIEKMDGEKAEKMNMTNFVFLNKKLLKENKETYDIAVMLEKISKINLKDDFERRG</sequence>
<proteinExistence type="predicted"/>
<protein>
    <submittedName>
        <fullName evidence="1">UDP-N-acetylmuramyl pentapeptide synthase</fullName>
    </submittedName>
</protein>
<organism evidence="1 2">
    <name type="scientific">Neobacillus niacini</name>
    <dbReference type="NCBI Taxonomy" id="86668"/>
    <lineage>
        <taxon>Bacteria</taxon>
        <taxon>Bacillati</taxon>
        <taxon>Bacillota</taxon>
        <taxon>Bacilli</taxon>
        <taxon>Bacillales</taxon>
        <taxon>Bacillaceae</taxon>
        <taxon>Neobacillus</taxon>
    </lineage>
</organism>
<gene>
    <name evidence="1" type="ORF">F4694_002046</name>
</gene>
<dbReference type="SUPFAM" id="SSF63418">
    <property type="entry name" value="MurE/MurF N-terminal domain"/>
    <property type="match status" value="1"/>
</dbReference>
<name>A0A852T993_9BACI</name>
<evidence type="ECO:0000313" key="2">
    <source>
        <dbReference type="Proteomes" id="UP000548423"/>
    </source>
</evidence>
<accession>A0A852T993</accession>
<reference evidence="2" key="1">
    <citation type="submission" date="2020-07" db="EMBL/GenBank/DDBJ databases">
        <authorList>
            <person name="Partida-Martinez L."/>
            <person name="Huntemann M."/>
            <person name="Clum A."/>
            <person name="Wang J."/>
            <person name="Palaniappan K."/>
            <person name="Ritter S."/>
            <person name="Chen I.-M."/>
            <person name="Stamatis D."/>
            <person name="Reddy T."/>
            <person name="O'Malley R."/>
            <person name="Daum C."/>
            <person name="Shapiro N."/>
            <person name="Ivanova N."/>
            <person name="Kyrpides N."/>
            <person name="Woyke T."/>
        </authorList>
    </citation>
    <scope>NUCLEOTIDE SEQUENCE [LARGE SCALE GENOMIC DNA]</scope>
    <source>
        <strain evidence="2">AT2.8</strain>
    </source>
</reference>
<evidence type="ECO:0000313" key="1">
    <source>
        <dbReference type="EMBL" id="NYE05293.1"/>
    </source>
</evidence>
<dbReference type="Proteomes" id="UP000548423">
    <property type="component" value="Unassembled WGS sequence"/>
</dbReference>
<dbReference type="EMBL" id="JACCBX010000004">
    <property type="protein sequence ID" value="NYE05293.1"/>
    <property type="molecule type" value="Genomic_DNA"/>
</dbReference>
<reference evidence="2" key="2">
    <citation type="submission" date="2020-08" db="EMBL/GenBank/DDBJ databases">
        <title>The Agave Microbiome: Exploring the role of microbial communities in plant adaptations to desert environments.</title>
        <authorList>
            <person name="Partida-Martinez L.P."/>
        </authorList>
    </citation>
    <scope>NUCLEOTIDE SEQUENCE [LARGE SCALE GENOMIC DNA]</scope>
    <source>
        <strain evidence="2">AT2.8</strain>
    </source>
</reference>
<dbReference type="InterPro" id="IPR035911">
    <property type="entry name" value="MurE/MurF_N"/>
</dbReference>
<dbReference type="AlphaFoldDB" id="A0A852T993"/>